<name>A0A6A0AD30_HAELA</name>
<dbReference type="Proteomes" id="UP000485058">
    <property type="component" value="Unassembled WGS sequence"/>
</dbReference>
<feature type="region of interest" description="Disordered" evidence="1">
    <location>
        <begin position="1"/>
        <end position="68"/>
    </location>
</feature>
<feature type="compositionally biased region" description="Low complexity" evidence="1">
    <location>
        <begin position="1"/>
        <end position="10"/>
    </location>
</feature>
<accession>A0A6A0AD30</accession>
<organism evidence="2 3">
    <name type="scientific">Haematococcus lacustris</name>
    <name type="common">Green alga</name>
    <name type="synonym">Haematococcus pluvialis</name>
    <dbReference type="NCBI Taxonomy" id="44745"/>
    <lineage>
        <taxon>Eukaryota</taxon>
        <taxon>Viridiplantae</taxon>
        <taxon>Chlorophyta</taxon>
        <taxon>core chlorophytes</taxon>
        <taxon>Chlorophyceae</taxon>
        <taxon>CS clade</taxon>
        <taxon>Chlamydomonadales</taxon>
        <taxon>Haematococcaceae</taxon>
        <taxon>Haematococcus</taxon>
    </lineage>
</organism>
<comment type="caution">
    <text evidence="2">The sequence shown here is derived from an EMBL/GenBank/DDBJ whole genome shotgun (WGS) entry which is preliminary data.</text>
</comment>
<protein>
    <submittedName>
        <fullName evidence="2">Uncharacterized protein</fullName>
    </submittedName>
</protein>
<evidence type="ECO:0000313" key="3">
    <source>
        <dbReference type="Proteomes" id="UP000485058"/>
    </source>
</evidence>
<reference evidence="2 3" key="1">
    <citation type="submission" date="2020-02" db="EMBL/GenBank/DDBJ databases">
        <title>Draft genome sequence of Haematococcus lacustris strain NIES-144.</title>
        <authorList>
            <person name="Morimoto D."/>
            <person name="Nakagawa S."/>
            <person name="Yoshida T."/>
            <person name="Sawayama S."/>
        </authorList>
    </citation>
    <scope>NUCLEOTIDE SEQUENCE [LARGE SCALE GENOMIC DNA]</scope>
    <source>
        <strain evidence="2 3">NIES-144</strain>
    </source>
</reference>
<dbReference type="AlphaFoldDB" id="A0A6A0AD30"/>
<evidence type="ECO:0000256" key="1">
    <source>
        <dbReference type="SAM" id="MobiDB-lite"/>
    </source>
</evidence>
<evidence type="ECO:0000313" key="2">
    <source>
        <dbReference type="EMBL" id="GFH30502.1"/>
    </source>
</evidence>
<keyword evidence="3" id="KW-1185">Reference proteome</keyword>
<proteinExistence type="predicted"/>
<gene>
    <name evidence="2" type="ORF">HaLaN_29373</name>
</gene>
<dbReference type="EMBL" id="BLLF01004950">
    <property type="protein sequence ID" value="GFH30502.1"/>
    <property type="molecule type" value="Genomic_DNA"/>
</dbReference>
<sequence length="68" mass="6622">MQAAAPRATGRGAGCSSGHTPAARGRDRLRLLRLPDCAQPGAAGCPSRPTAAGTADAKGSQPGEGQPG</sequence>